<comment type="subcellular location">
    <subcellularLocation>
        <location evidence="1">Cell inner membrane</location>
        <topology evidence="1">Peripheral membrane protein</topology>
    </subcellularLocation>
</comment>
<feature type="domain" description="ABC transporter" evidence="10">
    <location>
        <begin position="6"/>
        <end position="238"/>
    </location>
</feature>
<dbReference type="GO" id="GO:0005524">
    <property type="term" value="F:ATP binding"/>
    <property type="evidence" value="ECO:0007669"/>
    <property type="project" value="UniProtKB-KW"/>
</dbReference>
<reference evidence="11 12" key="1">
    <citation type="submission" date="2023-07" db="EMBL/GenBank/DDBJ databases">
        <title>Genomic Encyclopedia of Type Strains, Phase IV (KMG-IV): sequencing the most valuable type-strain genomes for metagenomic binning, comparative biology and taxonomic classification.</title>
        <authorList>
            <person name="Goeker M."/>
        </authorList>
    </citation>
    <scope>NUCLEOTIDE SEQUENCE [LARGE SCALE GENOMIC DNA]</scope>
    <source>
        <strain evidence="11 12">DSM 1112</strain>
    </source>
</reference>
<evidence type="ECO:0000256" key="5">
    <source>
        <dbReference type="ARBA" id="ARBA00022519"/>
    </source>
</evidence>
<comment type="similarity">
    <text evidence="2">Belongs to the ABC transporter superfamily.</text>
</comment>
<dbReference type="InterPro" id="IPR003439">
    <property type="entry name" value="ABC_transporter-like_ATP-bd"/>
</dbReference>
<dbReference type="PROSITE" id="PS00211">
    <property type="entry name" value="ABC_TRANSPORTER_1"/>
    <property type="match status" value="1"/>
</dbReference>
<dbReference type="EMBL" id="JAUSVF010000007">
    <property type="protein sequence ID" value="MDQ0324131.1"/>
    <property type="molecule type" value="Genomic_DNA"/>
</dbReference>
<evidence type="ECO:0000259" key="10">
    <source>
        <dbReference type="PROSITE" id="PS50893"/>
    </source>
</evidence>
<dbReference type="SMART" id="SM00382">
    <property type="entry name" value="AAA"/>
    <property type="match status" value="1"/>
</dbReference>
<keyword evidence="11" id="KW-0762">Sugar transport</keyword>
<dbReference type="InterPro" id="IPR012340">
    <property type="entry name" value="NA-bd_OB-fold"/>
</dbReference>
<dbReference type="SUPFAM" id="SSF52540">
    <property type="entry name" value="P-loop containing nucleoside triphosphate hydrolases"/>
    <property type="match status" value="1"/>
</dbReference>
<evidence type="ECO:0000313" key="12">
    <source>
        <dbReference type="Proteomes" id="UP001230207"/>
    </source>
</evidence>
<sequence length="370" mass="39732">MTEPMLRLEGLRKSYKGKQALRGLDLTVNDNEIFALLGPTGAGKSSTLLSAAGLVDLDAGRVHLAGRDVTDIDPSGRDVSIVFEGFNLLPVLDVKDNIAFALRSPTYREAEAVIASRVGRTAELLRISHLLDRDVDTLSGGERQRVAIARALVRRPKLFLLDEPLSALDLKLREGLRAELRQIHRENRSTMLYATHDYHGAISIADRIGIIDGGVMQQAGTIEEIYACPANIFVGKLIGSPAMAFFDAVVEDGCVRIGASGQRIGLPVFGQLAANMAEKLVLGVWPEDIEIVAPGTDGANDGNVYAVDNRGFERAVQINGNAGSFRKVVPSATMLKQSDACAFRVVDGAGFLFDVAGGKRISHQTKGGRS</sequence>
<evidence type="ECO:0000256" key="8">
    <source>
        <dbReference type="ARBA" id="ARBA00022967"/>
    </source>
</evidence>
<accession>A0ABU0C0S3</accession>
<dbReference type="PANTHER" id="PTHR43875">
    <property type="entry name" value="MALTODEXTRIN IMPORT ATP-BINDING PROTEIN MSMX"/>
    <property type="match status" value="1"/>
</dbReference>
<dbReference type="PANTHER" id="PTHR43875:SF15">
    <property type="entry name" value="TREHALOSE IMPORT ATP-BINDING PROTEIN SUGC"/>
    <property type="match status" value="1"/>
</dbReference>
<keyword evidence="9" id="KW-0472">Membrane</keyword>
<evidence type="ECO:0000256" key="6">
    <source>
        <dbReference type="ARBA" id="ARBA00022741"/>
    </source>
</evidence>
<evidence type="ECO:0000256" key="9">
    <source>
        <dbReference type="ARBA" id="ARBA00023136"/>
    </source>
</evidence>
<dbReference type="InterPro" id="IPR017871">
    <property type="entry name" value="ABC_transporter-like_CS"/>
</dbReference>
<comment type="caution">
    <text evidence="11">The sequence shown here is derived from an EMBL/GenBank/DDBJ whole genome shotgun (WGS) entry which is preliminary data.</text>
</comment>
<dbReference type="Pfam" id="PF00005">
    <property type="entry name" value="ABC_tran"/>
    <property type="match status" value="1"/>
</dbReference>
<dbReference type="Gene3D" id="3.40.50.300">
    <property type="entry name" value="P-loop containing nucleotide triphosphate hydrolases"/>
    <property type="match status" value="1"/>
</dbReference>
<keyword evidence="3" id="KW-0813">Transport</keyword>
<dbReference type="PROSITE" id="PS50893">
    <property type="entry name" value="ABC_TRANSPORTER_2"/>
    <property type="match status" value="1"/>
</dbReference>
<dbReference type="Gene3D" id="2.40.50.140">
    <property type="entry name" value="Nucleic acid-binding proteins"/>
    <property type="match status" value="1"/>
</dbReference>
<name>A0ABU0C0S3_9HYPH</name>
<evidence type="ECO:0000256" key="2">
    <source>
        <dbReference type="ARBA" id="ARBA00005417"/>
    </source>
</evidence>
<keyword evidence="12" id="KW-1185">Reference proteome</keyword>
<protein>
    <submittedName>
        <fullName evidence="11">Multiple sugar transport system ATP-binding protein</fullName>
    </submittedName>
</protein>
<dbReference type="InterPro" id="IPR003593">
    <property type="entry name" value="AAA+_ATPase"/>
</dbReference>
<dbReference type="InterPro" id="IPR047641">
    <property type="entry name" value="ABC_transpr_MalK/UgpC-like"/>
</dbReference>
<evidence type="ECO:0000256" key="4">
    <source>
        <dbReference type="ARBA" id="ARBA00022475"/>
    </source>
</evidence>
<evidence type="ECO:0000313" key="11">
    <source>
        <dbReference type="EMBL" id="MDQ0324131.1"/>
    </source>
</evidence>
<dbReference type="SUPFAM" id="SSF50331">
    <property type="entry name" value="MOP-like"/>
    <property type="match status" value="1"/>
</dbReference>
<dbReference type="RefSeq" id="WP_307237541.1">
    <property type="nucleotide sequence ID" value="NZ_JAUSVF010000007.1"/>
</dbReference>
<evidence type="ECO:0000256" key="3">
    <source>
        <dbReference type="ARBA" id="ARBA00022448"/>
    </source>
</evidence>
<dbReference type="InterPro" id="IPR027417">
    <property type="entry name" value="P-loop_NTPase"/>
</dbReference>
<dbReference type="InterPro" id="IPR008995">
    <property type="entry name" value="Mo/tungstate-bd_C_term_dom"/>
</dbReference>
<keyword evidence="7 11" id="KW-0067">ATP-binding</keyword>
<organism evidence="11 12">
    <name type="scientific">Pararhizobium capsulatum DSM 1112</name>
    <dbReference type="NCBI Taxonomy" id="1121113"/>
    <lineage>
        <taxon>Bacteria</taxon>
        <taxon>Pseudomonadati</taxon>
        <taxon>Pseudomonadota</taxon>
        <taxon>Alphaproteobacteria</taxon>
        <taxon>Hyphomicrobiales</taxon>
        <taxon>Rhizobiaceae</taxon>
        <taxon>Rhizobium/Agrobacterium group</taxon>
        <taxon>Pararhizobium</taxon>
    </lineage>
</organism>
<keyword evidence="8" id="KW-1278">Translocase</keyword>
<proteinExistence type="inferred from homology"/>
<keyword evidence="5" id="KW-0997">Cell inner membrane</keyword>
<evidence type="ECO:0000256" key="1">
    <source>
        <dbReference type="ARBA" id="ARBA00004417"/>
    </source>
</evidence>
<keyword evidence="4" id="KW-1003">Cell membrane</keyword>
<gene>
    <name evidence="11" type="ORF">QO002_006338</name>
</gene>
<keyword evidence="6" id="KW-0547">Nucleotide-binding</keyword>
<evidence type="ECO:0000256" key="7">
    <source>
        <dbReference type="ARBA" id="ARBA00022840"/>
    </source>
</evidence>
<dbReference type="Proteomes" id="UP001230207">
    <property type="component" value="Unassembled WGS sequence"/>
</dbReference>
<dbReference type="Gene3D" id="2.40.50.100">
    <property type="match status" value="1"/>
</dbReference>